<evidence type="ECO:0000256" key="1">
    <source>
        <dbReference type="ARBA" id="ARBA00022741"/>
    </source>
</evidence>
<evidence type="ECO:0000256" key="4">
    <source>
        <dbReference type="ARBA" id="ARBA00023175"/>
    </source>
</evidence>
<dbReference type="InterPro" id="IPR036961">
    <property type="entry name" value="Kinesin_motor_dom_sf"/>
</dbReference>
<feature type="region of interest" description="Disordered" evidence="8">
    <location>
        <begin position="447"/>
        <end position="468"/>
    </location>
</feature>
<dbReference type="PRINTS" id="PR00193">
    <property type="entry name" value="MYOSINHEAVY"/>
</dbReference>
<organism evidence="11 12">
    <name type="scientific">Albugo candida</name>
    <dbReference type="NCBI Taxonomy" id="65357"/>
    <lineage>
        <taxon>Eukaryota</taxon>
        <taxon>Sar</taxon>
        <taxon>Stramenopiles</taxon>
        <taxon>Oomycota</taxon>
        <taxon>Peronosporomycetes</taxon>
        <taxon>Albuginales</taxon>
        <taxon>Albuginaceae</taxon>
        <taxon>Albugo</taxon>
    </lineage>
</organism>
<gene>
    <name evidence="11" type="ORF">BN9_019750</name>
</gene>
<dbReference type="PROSITE" id="PS51456">
    <property type="entry name" value="MYOSIN_MOTOR"/>
    <property type="match status" value="1"/>
</dbReference>
<dbReference type="InterPro" id="IPR001715">
    <property type="entry name" value="CH_dom"/>
</dbReference>
<dbReference type="GO" id="GO:0016459">
    <property type="term" value="C:myosin complex"/>
    <property type="evidence" value="ECO:0007669"/>
    <property type="project" value="UniProtKB-KW"/>
</dbReference>
<feature type="region of interest" description="Disordered" evidence="8">
    <location>
        <begin position="178"/>
        <end position="378"/>
    </location>
</feature>
<evidence type="ECO:0000256" key="5">
    <source>
        <dbReference type="ARBA" id="ARBA00023203"/>
    </source>
</evidence>
<dbReference type="EMBL" id="CAIX01000016">
    <property type="protein sequence ID" value="CCI41191.1"/>
    <property type="molecule type" value="Genomic_DNA"/>
</dbReference>
<dbReference type="PANTHER" id="PTHR13140">
    <property type="entry name" value="MYOSIN"/>
    <property type="match status" value="1"/>
</dbReference>
<dbReference type="Gene3D" id="1.20.58.530">
    <property type="match status" value="1"/>
</dbReference>
<dbReference type="GO" id="GO:0007015">
    <property type="term" value="P:actin filament organization"/>
    <property type="evidence" value="ECO:0007669"/>
    <property type="project" value="TreeGrafter"/>
</dbReference>
<feature type="compositionally biased region" description="Polar residues" evidence="8">
    <location>
        <begin position="421"/>
        <end position="430"/>
    </location>
</feature>
<feature type="coiled-coil region" evidence="7">
    <location>
        <begin position="1468"/>
        <end position="1495"/>
    </location>
</feature>
<sequence>MPIALVRVEELEEWISQVTGQDIRNEHLSVTLQNGQVLCQLVNALDGSAKLRVNRLTTVFHSKSNINLFLDWCRAQGLSDVELFETNDLLETREFERVIVTLSVLYEQYDGVRYSLACTTAKSPLNSTEDNDDNSSCFEDEFDEDLTRTQYISKASSKLSSFVKGNFLSVKKKKGKLFSRSASQEQGTPIGTPPPSTPCPEDEIDLEDKPKTPAATTNRKNRTNSKLEIFLEQAPPANAIASEQSKRPTPARKKSSAKEQSLPVPESTQPQSKKLSQSMKGLRAKASPFASFSNKDNRKKLSGYIKNNSLGGASSTSKQTSKPEESAATSKTSVKDGKSINSIKQVSVGINRQVEERDESSHRKKPDAPTKTSKATKNNLKEFIAKQPPVIPTSPQVPRTQSSKLAAFLAITEKSPKGGTTPETQFASSPNVPPRQNIPISTFSASQRVNNSTAPTISPRNRVRRSTGKGNYVRKRQTYWIPEKRQATFSLENKRRRFMEEQLKMKDEQLRNSSGDTMKQNLIVPGVHCYVPDDEDVWLPAQVVEYDQKYHQVNVEVTLDDGEVETRHINLNNRDVIRSIAGPNATSVESLPIAIQHDNTNGVEDMRLLRFLNEPSILFNLKKRFESSQPYTYSTDIVIALNPYKWIDNLYGHDTHAQYLKMDRDKLTPHVYATSSAAYKHMIEFETNQSILVSGESGAGKTETTKIVMNHLASVTGGRKDKTIAKVIDVNPLLESFGNARTTRNDNSSRFGKFTQLQFDVNGKLIGAKCQTYLLEKSRVVSIADQERNYHIFYQMLAGFSTQELREYHLDQSYDYMYLGGTVDSMQVEGTNDAQHLASTRKSLSLVGLSPDNQRSLFRILSGILHLGEITFADYEENGSVIANLDQLNLVAQTLGLEISQIEEVFCNRSVVTRNERLTVPLDPFMAEENRDGLAKTIYSKLFEWMVLKINDAISSDEEDIFAHIGVLDIFGFEDFAQNGFEQFCINYANEKLQQKFTFDVFKTVEEEYVREGLKWDHIEYQDNQAILDIIDGKMGIIALMNDHLRQPRGTEEALVNKFRTNFSKTGKNPHISFPKMKRTQFAINHYAGTVTYESVGFMEKHRDSLQNDLFELVLGSSVDLLTEIFESTEARCSASSTGTPRAKKNNGSKSLGSQFKTSLSYLMDNISSTNVHYIRCIKPNANKSPTEFDKGMVVEQLRSAGVIEAIRITRSGYPSRLTPDELAKRYCIMFPPSLFDGTPRKTCADFMSAVGRKSPLEYQIGKSLIYFKSGVLEELEAMKSDFYYDEATCIQKIVLGYLERRRLESKISAAIQIQSVMRMRLERMEFKLQRRAIVSIQRCWRRFLMIPGAPENDSIVESPGQIEQNESRGTDDVRSSKLFEEDVVDDVFDDPVTEGSDVSYESSNGPATPPRKGKSLKDRFINMRQKVNIVDDFSSMRNLRANSVKRMGELTDSAQRMLDGLEGQKNSVSLEEENAMLRAENQNLQYDLEMMREQCIELQSIIVEINRSRKRFQ</sequence>
<dbReference type="Gene3D" id="3.30.70.1590">
    <property type="match status" value="1"/>
</dbReference>
<feature type="compositionally biased region" description="Polar residues" evidence="8">
    <location>
        <begin position="339"/>
        <end position="350"/>
    </location>
</feature>
<dbReference type="GO" id="GO:0051015">
    <property type="term" value="F:actin filament binding"/>
    <property type="evidence" value="ECO:0007669"/>
    <property type="project" value="TreeGrafter"/>
</dbReference>
<feature type="region of interest" description="Disordered" evidence="8">
    <location>
        <begin position="1395"/>
        <end position="1416"/>
    </location>
</feature>
<feature type="region of interest" description="Actin-binding" evidence="6">
    <location>
        <begin position="1160"/>
        <end position="1182"/>
    </location>
</feature>
<feature type="compositionally biased region" description="Polar residues" evidence="8">
    <location>
        <begin position="266"/>
        <end position="279"/>
    </location>
</feature>
<dbReference type="PROSITE" id="PS50021">
    <property type="entry name" value="CH"/>
    <property type="match status" value="1"/>
</dbReference>
<keyword evidence="12" id="KW-1185">Reference proteome</keyword>
<feature type="compositionally biased region" description="Basic and acidic residues" evidence="8">
    <location>
        <begin position="1366"/>
        <end position="1376"/>
    </location>
</feature>
<dbReference type="Pfam" id="PF00307">
    <property type="entry name" value="CH"/>
    <property type="match status" value="1"/>
</dbReference>
<keyword evidence="1 6" id="KW-0547">Nucleotide-binding</keyword>
<evidence type="ECO:0000313" key="12">
    <source>
        <dbReference type="Proteomes" id="UP000053237"/>
    </source>
</evidence>
<dbReference type="SMART" id="SM00242">
    <property type="entry name" value="MYSc"/>
    <property type="match status" value="1"/>
</dbReference>
<protein>
    <recommendedName>
        <fullName evidence="13">Calponin-homology (CH) domain-containing protein</fullName>
    </recommendedName>
</protein>
<dbReference type="CDD" id="cd14904">
    <property type="entry name" value="MYSc_Myo43"/>
    <property type="match status" value="1"/>
</dbReference>
<keyword evidence="3 6" id="KW-0518">Myosin</keyword>
<dbReference type="GO" id="GO:0016020">
    <property type="term" value="C:membrane"/>
    <property type="evidence" value="ECO:0007669"/>
    <property type="project" value="TreeGrafter"/>
</dbReference>
<feature type="region of interest" description="Disordered" evidence="8">
    <location>
        <begin position="1355"/>
        <end position="1376"/>
    </location>
</feature>
<dbReference type="STRING" id="65357.A0A024G3E5"/>
<evidence type="ECO:0000256" key="3">
    <source>
        <dbReference type="ARBA" id="ARBA00023123"/>
    </source>
</evidence>
<keyword evidence="4 6" id="KW-0505">Motor protein</keyword>
<dbReference type="GO" id="GO:0005737">
    <property type="term" value="C:cytoplasm"/>
    <property type="evidence" value="ECO:0007669"/>
    <property type="project" value="TreeGrafter"/>
</dbReference>
<feature type="domain" description="Myosin motor" evidence="10">
    <location>
        <begin position="601"/>
        <end position="1281"/>
    </location>
</feature>
<dbReference type="GO" id="GO:0000146">
    <property type="term" value="F:microfilament motor activity"/>
    <property type="evidence" value="ECO:0007669"/>
    <property type="project" value="TreeGrafter"/>
</dbReference>
<dbReference type="Gene3D" id="1.10.418.10">
    <property type="entry name" value="Calponin-like domain"/>
    <property type="match status" value="1"/>
</dbReference>
<dbReference type="OrthoDB" id="6108017at2759"/>
<name>A0A024G3E5_9STRA</name>
<dbReference type="PROSITE" id="PS50096">
    <property type="entry name" value="IQ"/>
    <property type="match status" value="1"/>
</dbReference>
<reference evidence="11 12" key="1">
    <citation type="submission" date="2012-05" db="EMBL/GenBank/DDBJ databases">
        <title>Recombination and specialization in a pathogen metapopulation.</title>
        <authorList>
            <person name="Gardiner A."/>
            <person name="Kemen E."/>
            <person name="Schultz-Larsen T."/>
            <person name="MacLean D."/>
            <person name="Van Oosterhout C."/>
            <person name="Jones J.D.G."/>
        </authorList>
    </citation>
    <scope>NUCLEOTIDE SEQUENCE [LARGE SCALE GENOMIC DNA]</scope>
    <source>
        <strain evidence="11 12">Ac Nc2</strain>
    </source>
</reference>
<evidence type="ECO:0000259" key="10">
    <source>
        <dbReference type="PROSITE" id="PS51456"/>
    </source>
</evidence>
<dbReference type="InParanoid" id="A0A024G3E5"/>
<evidence type="ECO:0000313" key="11">
    <source>
        <dbReference type="EMBL" id="CCI41191.1"/>
    </source>
</evidence>
<dbReference type="InterPro" id="IPR036872">
    <property type="entry name" value="CH_dom_sf"/>
</dbReference>
<dbReference type="Gene3D" id="1.20.5.190">
    <property type="match status" value="1"/>
</dbReference>
<dbReference type="InterPro" id="IPR027417">
    <property type="entry name" value="P-loop_NTPase"/>
</dbReference>
<keyword evidence="7" id="KW-0175">Coiled coil</keyword>
<dbReference type="Gene3D" id="1.10.10.820">
    <property type="match status" value="1"/>
</dbReference>
<evidence type="ECO:0000256" key="7">
    <source>
        <dbReference type="SAM" id="Coils"/>
    </source>
</evidence>
<keyword evidence="5 6" id="KW-0009">Actin-binding</keyword>
<evidence type="ECO:0008006" key="13">
    <source>
        <dbReference type="Google" id="ProtNLM"/>
    </source>
</evidence>
<dbReference type="CDD" id="cd00014">
    <property type="entry name" value="CH_SF"/>
    <property type="match status" value="1"/>
</dbReference>
<dbReference type="PANTHER" id="PTHR13140:SF706">
    <property type="entry name" value="DILUTE CLASS UNCONVENTIONAL MYOSIN, ISOFORM C"/>
    <property type="match status" value="1"/>
</dbReference>
<dbReference type="Gene3D" id="1.20.120.720">
    <property type="entry name" value="Myosin VI head, motor domain, U50 subdomain"/>
    <property type="match status" value="1"/>
</dbReference>
<dbReference type="Gene3D" id="3.40.850.10">
    <property type="entry name" value="Kinesin motor domain"/>
    <property type="match status" value="1"/>
</dbReference>
<dbReference type="SUPFAM" id="SSF47576">
    <property type="entry name" value="Calponin-homology domain, CH-domain"/>
    <property type="match status" value="1"/>
</dbReference>
<keyword evidence="2 6" id="KW-0067">ATP-binding</keyword>
<comment type="similarity">
    <text evidence="6">Belongs to the TRAFAC class myosin-kinesin ATPase superfamily. Myosin family.</text>
</comment>
<feature type="region of interest" description="Disordered" evidence="8">
    <location>
        <begin position="415"/>
        <end position="435"/>
    </location>
</feature>
<feature type="domain" description="Calponin-homology (CH)" evidence="9">
    <location>
        <begin position="5"/>
        <end position="110"/>
    </location>
</feature>
<feature type="binding site" evidence="6">
    <location>
        <begin position="695"/>
        <end position="702"/>
    </location>
    <ligand>
        <name>ATP</name>
        <dbReference type="ChEBI" id="CHEBI:30616"/>
    </ligand>
</feature>
<evidence type="ECO:0000256" key="6">
    <source>
        <dbReference type="PROSITE-ProRule" id="PRU00782"/>
    </source>
</evidence>
<dbReference type="Pfam" id="PF00063">
    <property type="entry name" value="Myosin_head"/>
    <property type="match status" value="1"/>
</dbReference>
<dbReference type="SMART" id="SM00033">
    <property type="entry name" value="CH"/>
    <property type="match status" value="1"/>
</dbReference>
<dbReference type="InterPro" id="IPR001609">
    <property type="entry name" value="Myosin_head_motor_dom-like"/>
</dbReference>
<dbReference type="SMART" id="SM00015">
    <property type="entry name" value="IQ"/>
    <property type="match status" value="3"/>
</dbReference>
<dbReference type="Proteomes" id="UP000053237">
    <property type="component" value="Unassembled WGS sequence"/>
</dbReference>
<evidence type="ECO:0000256" key="2">
    <source>
        <dbReference type="ARBA" id="ARBA00022840"/>
    </source>
</evidence>
<proteinExistence type="inferred from homology"/>
<dbReference type="GO" id="GO:0005524">
    <property type="term" value="F:ATP binding"/>
    <property type="evidence" value="ECO:0007669"/>
    <property type="project" value="UniProtKB-UniRule"/>
</dbReference>
<dbReference type="SUPFAM" id="SSF52540">
    <property type="entry name" value="P-loop containing nucleoside triphosphate hydrolases"/>
    <property type="match status" value="1"/>
</dbReference>
<evidence type="ECO:0000256" key="8">
    <source>
        <dbReference type="SAM" id="MobiDB-lite"/>
    </source>
</evidence>
<comment type="caution">
    <text evidence="11">The sequence shown here is derived from an EMBL/GenBank/DDBJ whole genome shotgun (WGS) entry which is preliminary data.</text>
</comment>
<accession>A0A024G3E5</accession>
<dbReference type="FunFam" id="1.10.10.820:FF:000001">
    <property type="entry name" value="Myosin heavy chain"/>
    <property type="match status" value="1"/>
</dbReference>
<dbReference type="InterPro" id="IPR000048">
    <property type="entry name" value="IQ_motif_EF-hand-BS"/>
</dbReference>
<evidence type="ECO:0000259" key="9">
    <source>
        <dbReference type="PROSITE" id="PS50021"/>
    </source>
</evidence>
<dbReference type="Pfam" id="PF00612">
    <property type="entry name" value="IQ"/>
    <property type="match status" value="1"/>
</dbReference>
<feature type="compositionally biased region" description="Polar residues" evidence="8">
    <location>
        <begin position="447"/>
        <end position="459"/>
    </location>
</feature>
<feature type="compositionally biased region" description="Polar residues" evidence="8">
    <location>
        <begin position="305"/>
        <end position="320"/>
    </location>
</feature>